<dbReference type="AlphaFoldDB" id="A0A9D4GE61"/>
<name>A0A9D4GE61_DREPO</name>
<protein>
    <submittedName>
        <fullName evidence="1">Uncharacterized protein</fullName>
    </submittedName>
</protein>
<organism evidence="1 2">
    <name type="scientific">Dreissena polymorpha</name>
    <name type="common">Zebra mussel</name>
    <name type="synonym">Mytilus polymorpha</name>
    <dbReference type="NCBI Taxonomy" id="45954"/>
    <lineage>
        <taxon>Eukaryota</taxon>
        <taxon>Metazoa</taxon>
        <taxon>Spiralia</taxon>
        <taxon>Lophotrochozoa</taxon>
        <taxon>Mollusca</taxon>
        <taxon>Bivalvia</taxon>
        <taxon>Autobranchia</taxon>
        <taxon>Heteroconchia</taxon>
        <taxon>Euheterodonta</taxon>
        <taxon>Imparidentia</taxon>
        <taxon>Neoheterodontei</taxon>
        <taxon>Myida</taxon>
        <taxon>Dreissenoidea</taxon>
        <taxon>Dreissenidae</taxon>
        <taxon>Dreissena</taxon>
    </lineage>
</organism>
<reference evidence="1" key="2">
    <citation type="submission" date="2020-11" db="EMBL/GenBank/DDBJ databases">
        <authorList>
            <person name="McCartney M.A."/>
            <person name="Auch B."/>
            <person name="Kono T."/>
            <person name="Mallez S."/>
            <person name="Becker A."/>
            <person name="Gohl D.M."/>
            <person name="Silverstein K.A.T."/>
            <person name="Koren S."/>
            <person name="Bechman K.B."/>
            <person name="Herman A."/>
            <person name="Abrahante J.E."/>
            <person name="Garbe J."/>
        </authorList>
    </citation>
    <scope>NUCLEOTIDE SEQUENCE</scope>
    <source>
        <strain evidence="1">Duluth1</strain>
        <tissue evidence="1">Whole animal</tissue>
    </source>
</reference>
<accession>A0A9D4GE61</accession>
<dbReference type="Proteomes" id="UP000828390">
    <property type="component" value="Unassembled WGS sequence"/>
</dbReference>
<evidence type="ECO:0000313" key="2">
    <source>
        <dbReference type="Proteomes" id="UP000828390"/>
    </source>
</evidence>
<gene>
    <name evidence="1" type="ORF">DPMN_144041</name>
</gene>
<sequence>MGQKVIVNMSAAISIYNLVFVAGMDRSNTYTGCTRIVVSVSGVSPFHWRRYYYKKYVV</sequence>
<dbReference type="EMBL" id="JAIWYP010000006">
    <property type="protein sequence ID" value="KAH3815514.1"/>
    <property type="molecule type" value="Genomic_DNA"/>
</dbReference>
<comment type="caution">
    <text evidence="1">The sequence shown here is derived from an EMBL/GenBank/DDBJ whole genome shotgun (WGS) entry which is preliminary data.</text>
</comment>
<reference evidence="1" key="1">
    <citation type="journal article" date="2019" name="bioRxiv">
        <title>The Genome of the Zebra Mussel, Dreissena polymorpha: A Resource for Invasive Species Research.</title>
        <authorList>
            <person name="McCartney M.A."/>
            <person name="Auch B."/>
            <person name="Kono T."/>
            <person name="Mallez S."/>
            <person name="Zhang Y."/>
            <person name="Obille A."/>
            <person name="Becker A."/>
            <person name="Abrahante J.E."/>
            <person name="Garbe J."/>
            <person name="Badalamenti J.P."/>
            <person name="Herman A."/>
            <person name="Mangelson H."/>
            <person name="Liachko I."/>
            <person name="Sullivan S."/>
            <person name="Sone E.D."/>
            <person name="Koren S."/>
            <person name="Silverstein K.A.T."/>
            <person name="Beckman K.B."/>
            <person name="Gohl D.M."/>
        </authorList>
    </citation>
    <scope>NUCLEOTIDE SEQUENCE</scope>
    <source>
        <strain evidence="1">Duluth1</strain>
        <tissue evidence="1">Whole animal</tissue>
    </source>
</reference>
<evidence type="ECO:0000313" key="1">
    <source>
        <dbReference type="EMBL" id="KAH3815514.1"/>
    </source>
</evidence>
<keyword evidence="2" id="KW-1185">Reference proteome</keyword>
<proteinExistence type="predicted"/>